<comment type="cofactor">
    <cofactor evidence="11">
        <name>Zn(2+)</name>
        <dbReference type="ChEBI" id="CHEBI:29105"/>
    </cofactor>
    <text evidence="11">Binds 1 zinc ion per subunit.</text>
</comment>
<dbReference type="GO" id="GO:0004636">
    <property type="term" value="F:phosphoribosyl-ATP diphosphatase activity"/>
    <property type="evidence" value="ECO:0007669"/>
    <property type="project" value="UniProtKB-EC"/>
</dbReference>
<sequence>MATPPNRPTSRPSGRPTELPPWDAPSPEARARFLAALKPDGNGLVAAIAQAHGTGEVLMLAWMNAEAVEETLATGRLTYYSRSRKGLWRKGETSGQVQHLIDLRLDCDGDALLATVHQDGVACHTGRRSCFSWGLRAGEVAPLEPVLADPASLYGAAH</sequence>
<comment type="pathway">
    <text evidence="3 11">Amino-acid biosynthesis; L-histidine biosynthesis; L-histidine from 5-phospho-alpha-D-ribose 1-diphosphate: step 3/9.</text>
</comment>
<comment type="catalytic activity">
    <reaction evidence="2">
        <text>1-(5-phospho-beta-D-ribosyl)-ATP + H2O = 1-(5-phospho-beta-D-ribosyl)-5'-AMP + diphosphate + H(+)</text>
        <dbReference type="Rhea" id="RHEA:22828"/>
        <dbReference type="ChEBI" id="CHEBI:15377"/>
        <dbReference type="ChEBI" id="CHEBI:15378"/>
        <dbReference type="ChEBI" id="CHEBI:33019"/>
        <dbReference type="ChEBI" id="CHEBI:59457"/>
        <dbReference type="ChEBI" id="CHEBI:73183"/>
        <dbReference type="EC" id="3.6.1.31"/>
    </reaction>
</comment>
<comment type="function">
    <text evidence="11">Catalyzes the hydrolysis of the adenine ring of phosphoribosyl-AMP.</text>
</comment>
<comment type="similarity">
    <text evidence="6">In the N-terminal section; belongs to the PRA-CH family.</text>
</comment>
<dbReference type="STRING" id="198092.SAMN02745194_01082"/>
<dbReference type="RefSeq" id="WP_086061938.1">
    <property type="nucleotide sequence ID" value="NZ_FQZF01000005.1"/>
</dbReference>
<reference evidence="14 15" key="1">
    <citation type="submission" date="2016-11" db="EMBL/GenBank/DDBJ databases">
        <authorList>
            <person name="Jaros S."/>
            <person name="Januszkiewicz K."/>
            <person name="Wedrychowicz H."/>
        </authorList>
    </citation>
    <scope>NUCLEOTIDE SEQUENCE [LARGE SCALE GENOMIC DNA]</scope>
    <source>
        <strain evidence="14 15">DSM 14916</strain>
    </source>
</reference>
<evidence type="ECO:0000256" key="8">
    <source>
        <dbReference type="ARBA" id="ARBA00022605"/>
    </source>
</evidence>
<evidence type="ECO:0000313" key="15">
    <source>
        <dbReference type="Proteomes" id="UP000184387"/>
    </source>
</evidence>
<comment type="cofactor">
    <cofactor evidence="11">
        <name>Mg(2+)</name>
        <dbReference type="ChEBI" id="CHEBI:18420"/>
    </cofactor>
    <text evidence="11">Binds 1 Mg(2+) ion per subunit.</text>
</comment>
<evidence type="ECO:0000256" key="2">
    <source>
        <dbReference type="ARBA" id="ARBA00001460"/>
    </source>
</evidence>
<comment type="similarity">
    <text evidence="11">Belongs to the PRA-CH family.</text>
</comment>
<comment type="catalytic activity">
    <reaction evidence="1 11">
        <text>1-(5-phospho-beta-D-ribosyl)-5'-AMP + H2O = 1-(5-phospho-beta-D-ribosyl)-5-[(5-phospho-beta-D-ribosylamino)methylideneamino]imidazole-4-carboxamide</text>
        <dbReference type="Rhea" id="RHEA:20049"/>
        <dbReference type="ChEBI" id="CHEBI:15377"/>
        <dbReference type="ChEBI" id="CHEBI:58435"/>
        <dbReference type="ChEBI" id="CHEBI:59457"/>
        <dbReference type="EC" id="3.5.4.19"/>
    </reaction>
</comment>
<dbReference type="Pfam" id="PF01502">
    <property type="entry name" value="PRA-CH"/>
    <property type="match status" value="1"/>
</dbReference>
<feature type="binding site" evidence="11">
    <location>
        <position position="107"/>
    </location>
    <ligand>
        <name>Zn(2+)</name>
        <dbReference type="ChEBI" id="CHEBI:29105"/>
        <note>ligand shared between dimeric partners</note>
    </ligand>
</feature>
<feature type="binding site" evidence="11">
    <location>
        <position position="130"/>
    </location>
    <ligand>
        <name>Zn(2+)</name>
        <dbReference type="ChEBI" id="CHEBI:29105"/>
        <note>ligand shared between dimeric partners</note>
    </ligand>
</feature>
<feature type="binding site" evidence="11">
    <location>
        <position position="110"/>
    </location>
    <ligand>
        <name>Mg(2+)</name>
        <dbReference type="ChEBI" id="CHEBI:18420"/>
    </ligand>
</feature>
<dbReference type="EC" id="3.5.4.19" evidence="11"/>
<name>A0A1M6E2S4_9PROT</name>
<keyword evidence="11" id="KW-0862">Zinc</keyword>
<dbReference type="OrthoDB" id="9795769at2"/>
<keyword evidence="7 11" id="KW-0963">Cytoplasm</keyword>
<organism evidence="14 15">
    <name type="scientific">Muricoccus roseus</name>
    <dbReference type="NCBI Taxonomy" id="198092"/>
    <lineage>
        <taxon>Bacteria</taxon>
        <taxon>Pseudomonadati</taxon>
        <taxon>Pseudomonadota</taxon>
        <taxon>Alphaproteobacteria</taxon>
        <taxon>Acetobacterales</taxon>
        <taxon>Roseomonadaceae</taxon>
        <taxon>Muricoccus</taxon>
    </lineage>
</organism>
<dbReference type="HAMAP" id="MF_01021">
    <property type="entry name" value="HisI"/>
    <property type="match status" value="1"/>
</dbReference>
<evidence type="ECO:0000256" key="6">
    <source>
        <dbReference type="ARBA" id="ARBA00008299"/>
    </source>
</evidence>
<keyword evidence="11" id="KW-0460">Magnesium</keyword>
<feature type="region of interest" description="Disordered" evidence="12">
    <location>
        <begin position="1"/>
        <end position="26"/>
    </location>
</feature>
<keyword evidence="9 11" id="KW-0378">Hydrolase</keyword>
<evidence type="ECO:0000256" key="1">
    <source>
        <dbReference type="ARBA" id="ARBA00000024"/>
    </source>
</evidence>
<dbReference type="GO" id="GO:0005737">
    <property type="term" value="C:cytoplasm"/>
    <property type="evidence" value="ECO:0007669"/>
    <property type="project" value="UniProtKB-SubCell"/>
</dbReference>
<keyword evidence="11" id="KW-0479">Metal-binding</keyword>
<evidence type="ECO:0000256" key="7">
    <source>
        <dbReference type="ARBA" id="ARBA00022490"/>
    </source>
</evidence>
<dbReference type="Gene3D" id="3.10.20.810">
    <property type="entry name" value="Phosphoribosyl-AMP cyclohydrolase"/>
    <property type="match status" value="1"/>
</dbReference>
<accession>A0A1M6E2S4</accession>
<dbReference type="InterPro" id="IPR026660">
    <property type="entry name" value="PRA-CH"/>
</dbReference>
<dbReference type="GO" id="GO:0008270">
    <property type="term" value="F:zinc ion binding"/>
    <property type="evidence" value="ECO:0007669"/>
    <property type="project" value="UniProtKB-UniRule"/>
</dbReference>
<evidence type="ECO:0000256" key="3">
    <source>
        <dbReference type="ARBA" id="ARBA00005169"/>
    </source>
</evidence>
<keyword evidence="10 11" id="KW-0368">Histidine biosynthesis</keyword>
<dbReference type="InterPro" id="IPR038019">
    <property type="entry name" value="PRib_AMP_CycHydrolase_sf"/>
</dbReference>
<dbReference type="Proteomes" id="UP000184387">
    <property type="component" value="Unassembled WGS sequence"/>
</dbReference>
<keyword evidence="15" id="KW-1185">Reference proteome</keyword>
<feature type="domain" description="Phosphoribosyl-AMP cyclohydrolase" evidence="13">
    <location>
        <begin position="59"/>
        <end position="131"/>
    </location>
</feature>
<feature type="binding site" evidence="11">
    <location>
        <position position="123"/>
    </location>
    <ligand>
        <name>Zn(2+)</name>
        <dbReference type="ChEBI" id="CHEBI:29105"/>
        <note>ligand shared between dimeric partners</note>
    </ligand>
</feature>
<comment type="similarity">
    <text evidence="5">In the C-terminal section; belongs to the PRA-PH family.</text>
</comment>
<evidence type="ECO:0000313" key="14">
    <source>
        <dbReference type="EMBL" id="SHI79695.1"/>
    </source>
</evidence>
<evidence type="ECO:0000256" key="4">
    <source>
        <dbReference type="ARBA" id="ARBA00005204"/>
    </source>
</evidence>
<comment type="pathway">
    <text evidence="4">Amino-acid biosynthesis; L-histidine biosynthesis; L-histidine from 5-phospho-alpha-D-ribose 1-diphosphate: step 2/9.</text>
</comment>
<evidence type="ECO:0000259" key="13">
    <source>
        <dbReference type="Pfam" id="PF01502"/>
    </source>
</evidence>
<dbReference type="SUPFAM" id="SSF141734">
    <property type="entry name" value="HisI-like"/>
    <property type="match status" value="1"/>
</dbReference>
<dbReference type="PANTHER" id="PTHR42945">
    <property type="entry name" value="HISTIDINE BIOSYNTHESIS BIFUNCTIONAL PROTEIN"/>
    <property type="match status" value="1"/>
</dbReference>
<dbReference type="GO" id="GO:0000105">
    <property type="term" value="P:L-histidine biosynthetic process"/>
    <property type="evidence" value="ECO:0007669"/>
    <property type="project" value="UniProtKB-UniRule"/>
</dbReference>
<evidence type="ECO:0000256" key="10">
    <source>
        <dbReference type="ARBA" id="ARBA00023102"/>
    </source>
</evidence>
<comment type="subcellular location">
    <subcellularLocation>
        <location evidence="11">Cytoplasm</location>
    </subcellularLocation>
</comment>
<dbReference type="NCBIfam" id="NF000768">
    <property type="entry name" value="PRK00051.1"/>
    <property type="match status" value="1"/>
</dbReference>
<dbReference type="GO" id="GO:0000287">
    <property type="term" value="F:magnesium ion binding"/>
    <property type="evidence" value="ECO:0007669"/>
    <property type="project" value="UniProtKB-UniRule"/>
</dbReference>
<evidence type="ECO:0000256" key="9">
    <source>
        <dbReference type="ARBA" id="ARBA00022801"/>
    </source>
</evidence>
<keyword evidence="8 11" id="KW-0028">Amino-acid biosynthesis</keyword>
<evidence type="ECO:0000256" key="11">
    <source>
        <dbReference type="HAMAP-Rule" id="MF_01021"/>
    </source>
</evidence>
<dbReference type="EMBL" id="FQZF01000005">
    <property type="protein sequence ID" value="SHI79695.1"/>
    <property type="molecule type" value="Genomic_DNA"/>
</dbReference>
<feature type="binding site" evidence="11">
    <location>
        <position position="106"/>
    </location>
    <ligand>
        <name>Mg(2+)</name>
        <dbReference type="ChEBI" id="CHEBI:18420"/>
    </ligand>
</feature>
<feature type="binding site" evidence="11">
    <location>
        <position position="108"/>
    </location>
    <ligand>
        <name>Mg(2+)</name>
        <dbReference type="ChEBI" id="CHEBI:18420"/>
    </ligand>
</feature>
<dbReference type="PANTHER" id="PTHR42945:SF1">
    <property type="entry name" value="HISTIDINE BIOSYNTHESIS BIFUNCTIONAL PROTEIN HIS7"/>
    <property type="match status" value="1"/>
</dbReference>
<dbReference type="InterPro" id="IPR002496">
    <property type="entry name" value="PRib_AMP_CycHydrolase_dom"/>
</dbReference>
<proteinExistence type="inferred from homology"/>
<evidence type="ECO:0000256" key="12">
    <source>
        <dbReference type="SAM" id="MobiDB-lite"/>
    </source>
</evidence>
<evidence type="ECO:0000256" key="5">
    <source>
        <dbReference type="ARBA" id="ARBA00007731"/>
    </source>
</evidence>
<protein>
    <recommendedName>
        <fullName evidence="11">Phosphoribosyl-AMP cyclohydrolase</fullName>
        <shortName evidence="11">PRA-CH</shortName>
        <ecNumber evidence="11">3.5.4.19</ecNumber>
    </recommendedName>
</protein>
<dbReference type="GO" id="GO:0004635">
    <property type="term" value="F:phosphoribosyl-AMP cyclohydrolase activity"/>
    <property type="evidence" value="ECO:0007669"/>
    <property type="project" value="UniProtKB-UniRule"/>
</dbReference>
<gene>
    <name evidence="11" type="primary">hisI</name>
    <name evidence="14" type="ORF">SAMN02745194_01082</name>
</gene>
<dbReference type="AlphaFoldDB" id="A0A1M6E2S4"/>
<comment type="subunit">
    <text evidence="11">Homodimer.</text>
</comment>
<dbReference type="UniPathway" id="UPA00031">
    <property type="reaction ID" value="UER00008"/>
</dbReference>
<dbReference type="FunFam" id="3.10.20.810:FF:000001">
    <property type="entry name" value="Histidine biosynthesis bifunctional protein HisIE"/>
    <property type="match status" value="1"/>
</dbReference>